<proteinExistence type="predicted"/>
<feature type="signal peptide" evidence="1">
    <location>
        <begin position="1"/>
        <end position="20"/>
    </location>
</feature>
<gene>
    <name evidence="2" type="ORF">I2488_03360</name>
</gene>
<reference evidence="2 3" key="1">
    <citation type="submission" date="2020-11" db="EMBL/GenBank/DDBJ databases">
        <title>The genome sequence of Novosphingobium sp. 1Y9A.</title>
        <authorList>
            <person name="Liu Y."/>
        </authorList>
    </citation>
    <scope>NUCLEOTIDE SEQUENCE [LARGE SCALE GENOMIC DNA]</scope>
    <source>
        <strain evidence="2 3">1Y9A</strain>
    </source>
</reference>
<evidence type="ECO:0000313" key="3">
    <source>
        <dbReference type="Proteomes" id="UP000600799"/>
    </source>
</evidence>
<sequence length="125" mass="13172">MKRMVVLAAGVLGLAGTAQAVPGGKLMVLIKGGWTCEVPGDATIMPVARPELGFETIPDSSYVAPDGSRGTYLRLADKVTFTSGVFAGRRFQMDGEEILRELAPDDKQLNLRCVHAGPVSLPTSG</sequence>
<dbReference type="EMBL" id="JADQDC010000002">
    <property type="protein sequence ID" value="MBF9150031.1"/>
    <property type="molecule type" value="Genomic_DNA"/>
</dbReference>
<evidence type="ECO:0000313" key="2">
    <source>
        <dbReference type="EMBL" id="MBF9150031.1"/>
    </source>
</evidence>
<protein>
    <submittedName>
        <fullName evidence="2">Uncharacterized protein</fullName>
    </submittedName>
</protein>
<comment type="caution">
    <text evidence="2">The sequence shown here is derived from an EMBL/GenBank/DDBJ whole genome shotgun (WGS) entry which is preliminary data.</text>
</comment>
<organism evidence="2 3">
    <name type="scientific">Novosphingobium jiangmenense</name>
    <dbReference type="NCBI Taxonomy" id="2791981"/>
    <lineage>
        <taxon>Bacteria</taxon>
        <taxon>Pseudomonadati</taxon>
        <taxon>Pseudomonadota</taxon>
        <taxon>Alphaproteobacteria</taxon>
        <taxon>Sphingomonadales</taxon>
        <taxon>Sphingomonadaceae</taxon>
        <taxon>Novosphingobium</taxon>
    </lineage>
</organism>
<accession>A0ABS0HCN9</accession>
<evidence type="ECO:0000256" key="1">
    <source>
        <dbReference type="SAM" id="SignalP"/>
    </source>
</evidence>
<keyword evidence="1" id="KW-0732">Signal</keyword>
<name>A0ABS0HCN9_9SPHN</name>
<dbReference type="Proteomes" id="UP000600799">
    <property type="component" value="Unassembled WGS sequence"/>
</dbReference>
<feature type="chain" id="PRO_5047092523" evidence="1">
    <location>
        <begin position="21"/>
        <end position="125"/>
    </location>
</feature>
<keyword evidence="3" id="KW-1185">Reference proteome</keyword>
<dbReference type="RefSeq" id="WP_196274405.1">
    <property type="nucleotide sequence ID" value="NZ_JADQDC010000002.1"/>
</dbReference>